<dbReference type="EMBL" id="JBHSIT010000010">
    <property type="protein sequence ID" value="MFC4911857.1"/>
    <property type="molecule type" value="Genomic_DNA"/>
</dbReference>
<dbReference type="Proteomes" id="UP001595872">
    <property type="component" value="Unassembled WGS sequence"/>
</dbReference>
<gene>
    <name evidence="2" type="ORF">ACFPCY_31440</name>
</gene>
<dbReference type="SUPFAM" id="SSF53597">
    <property type="entry name" value="Dihydrofolate reductase-like"/>
    <property type="match status" value="1"/>
</dbReference>
<evidence type="ECO:0000313" key="3">
    <source>
        <dbReference type="Proteomes" id="UP001595872"/>
    </source>
</evidence>
<name>A0ABV9UA47_9ACTN</name>
<dbReference type="PANTHER" id="PTHR38011:SF2">
    <property type="entry name" value="BIFUNCTIONAL DEAMINASE-REDUCTASE DOMAIN PROTEIN"/>
    <property type="match status" value="1"/>
</dbReference>
<dbReference type="RefSeq" id="WP_378261183.1">
    <property type="nucleotide sequence ID" value="NZ_JBHSIT010000010.1"/>
</dbReference>
<evidence type="ECO:0000259" key="1">
    <source>
        <dbReference type="Pfam" id="PF01872"/>
    </source>
</evidence>
<feature type="domain" description="Bacterial bifunctional deaminase-reductase C-terminal" evidence="1">
    <location>
        <begin position="2"/>
        <end position="172"/>
    </location>
</feature>
<dbReference type="InterPro" id="IPR050765">
    <property type="entry name" value="Riboflavin_Biosynth_HTPR"/>
</dbReference>
<dbReference type="Pfam" id="PF01872">
    <property type="entry name" value="RibD_C"/>
    <property type="match status" value="1"/>
</dbReference>
<comment type="caution">
    <text evidence="2">The sequence shown here is derived from an EMBL/GenBank/DDBJ whole genome shotgun (WGS) entry which is preliminary data.</text>
</comment>
<keyword evidence="3" id="KW-1185">Reference proteome</keyword>
<dbReference type="InterPro" id="IPR002734">
    <property type="entry name" value="RibDG_C"/>
</dbReference>
<dbReference type="PANTHER" id="PTHR38011">
    <property type="entry name" value="DIHYDROFOLATE REDUCTASE FAMILY PROTEIN (AFU_ORTHOLOGUE AFUA_8G06820)"/>
    <property type="match status" value="1"/>
</dbReference>
<dbReference type="Gene3D" id="3.40.430.10">
    <property type="entry name" value="Dihydrofolate Reductase, subunit A"/>
    <property type="match status" value="1"/>
</dbReference>
<evidence type="ECO:0000313" key="2">
    <source>
        <dbReference type="EMBL" id="MFC4911857.1"/>
    </source>
</evidence>
<protein>
    <submittedName>
        <fullName evidence="2">Dihydrofolate reductase family protein</fullName>
    </submittedName>
</protein>
<dbReference type="InterPro" id="IPR024072">
    <property type="entry name" value="DHFR-like_dom_sf"/>
</dbReference>
<accession>A0ABV9UA47</accession>
<proteinExistence type="predicted"/>
<reference evidence="3" key="1">
    <citation type="journal article" date="2019" name="Int. J. Syst. Evol. Microbiol.">
        <title>The Global Catalogue of Microorganisms (GCM) 10K type strain sequencing project: providing services to taxonomists for standard genome sequencing and annotation.</title>
        <authorList>
            <consortium name="The Broad Institute Genomics Platform"/>
            <consortium name="The Broad Institute Genome Sequencing Center for Infectious Disease"/>
            <person name="Wu L."/>
            <person name="Ma J."/>
        </authorList>
    </citation>
    <scope>NUCLEOTIDE SEQUENCE [LARGE SCALE GENOMIC DNA]</scope>
    <source>
        <strain evidence="3">KLKA75</strain>
    </source>
</reference>
<organism evidence="2 3">
    <name type="scientific">Actinomadura gamaensis</name>
    <dbReference type="NCBI Taxonomy" id="1763541"/>
    <lineage>
        <taxon>Bacteria</taxon>
        <taxon>Bacillati</taxon>
        <taxon>Actinomycetota</taxon>
        <taxon>Actinomycetes</taxon>
        <taxon>Streptosporangiales</taxon>
        <taxon>Thermomonosporaceae</taxon>
        <taxon>Actinomadura</taxon>
    </lineage>
</organism>
<sequence>MRKVTAGLMTTLDGVTDAPSEWSGPYFVPEMGAVMAEGIAEADAVLLGRRTYLEFAELWPPQGDGNPMAAFLNRTPKYVASSTLDTVEWSGSELVGGDVVEAVRELKARPGRNIQVPGSPRLVRSLLAAGVLDELSLMIFPVVRGHGARLFDGVPGGMALELTGSGAYSSGVLGARYRPAR</sequence>